<keyword evidence="2" id="KW-0472">Membrane</keyword>
<dbReference type="PANTHER" id="PTHR10039">
    <property type="entry name" value="AMELOGENIN"/>
    <property type="match status" value="1"/>
</dbReference>
<dbReference type="EMBL" id="CABFJX010000418">
    <property type="protein sequence ID" value="VTT83176.1"/>
    <property type="molecule type" value="Genomic_DNA"/>
</dbReference>
<dbReference type="SMART" id="SM00248">
    <property type="entry name" value="ANK"/>
    <property type="match status" value="5"/>
</dbReference>
<feature type="domain" description="GPI inositol-deacylase winged helix" evidence="3">
    <location>
        <begin position="568"/>
        <end position="645"/>
    </location>
</feature>
<dbReference type="SUPFAM" id="SSF48403">
    <property type="entry name" value="Ankyrin repeat"/>
    <property type="match status" value="1"/>
</dbReference>
<dbReference type="Pfam" id="PF22939">
    <property type="entry name" value="WHD_GPIID"/>
    <property type="match status" value="1"/>
</dbReference>
<dbReference type="InterPro" id="IPR056884">
    <property type="entry name" value="NPHP3-like_N"/>
</dbReference>
<protein>
    <recommendedName>
        <fullName evidence="7">Vegetatible incompatibility protein HET-E-1</fullName>
    </recommendedName>
</protein>
<dbReference type="InterPro" id="IPR036770">
    <property type="entry name" value="Ankyrin_rpt-contain_sf"/>
</dbReference>
<evidence type="ECO:0000256" key="1">
    <source>
        <dbReference type="ARBA" id="ARBA00022737"/>
    </source>
</evidence>
<dbReference type="SUPFAM" id="SSF52540">
    <property type="entry name" value="P-loop containing nucleoside triphosphate hydrolases"/>
    <property type="match status" value="1"/>
</dbReference>
<feature type="transmembrane region" description="Helical" evidence="2">
    <location>
        <begin position="1376"/>
        <end position="1397"/>
    </location>
</feature>
<feature type="domain" description="Nephrocystin 3-like N-terminal" evidence="4">
    <location>
        <begin position="288"/>
        <end position="455"/>
    </location>
</feature>
<accession>A0A9Q9S036</accession>
<dbReference type="InterPro" id="IPR002110">
    <property type="entry name" value="Ankyrin_rpt"/>
</dbReference>
<keyword evidence="1" id="KW-0677">Repeat</keyword>
<keyword evidence="2" id="KW-1133">Transmembrane helix</keyword>
<dbReference type="Proteomes" id="UP000760494">
    <property type="component" value="Unassembled WGS sequence"/>
</dbReference>
<reference evidence="5" key="1">
    <citation type="submission" date="2019-05" db="EMBL/GenBank/DDBJ databases">
        <authorList>
            <person name="Piombo E."/>
        </authorList>
    </citation>
    <scope>NUCLEOTIDE SEQUENCE</scope>
    <source>
        <strain evidence="5">C2S</strain>
    </source>
</reference>
<dbReference type="InterPro" id="IPR027417">
    <property type="entry name" value="P-loop_NTPase"/>
</dbReference>
<evidence type="ECO:0000256" key="2">
    <source>
        <dbReference type="SAM" id="Phobius"/>
    </source>
</evidence>
<evidence type="ECO:0000313" key="6">
    <source>
        <dbReference type="Proteomes" id="UP000760494"/>
    </source>
</evidence>
<dbReference type="Gene3D" id="1.25.40.20">
    <property type="entry name" value="Ankyrin repeat-containing domain"/>
    <property type="match status" value="1"/>
</dbReference>
<dbReference type="InterPro" id="IPR054471">
    <property type="entry name" value="GPIID_WHD"/>
</dbReference>
<comment type="caution">
    <text evidence="5">The sequence shown here is derived from an EMBL/GenBank/DDBJ whole genome shotgun (WGS) entry which is preliminary data.</text>
</comment>
<evidence type="ECO:0000313" key="5">
    <source>
        <dbReference type="EMBL" id="VTT83176.1"/>
    </source>
</evidence>
<evidence type="ECO:0000259" key="3">
    <source>
        <dbReference type="Pfam" id="PF22939"/>
    </source>
</evidence>
<sequence>MTSSSCLWTKARENLPADVKEWLASLEYGIQPSATATEQIDALIEQTTTKQKDLEKSNHRFRKYFDKIIYWLDKVKGIGDVISSFDPVHAALPWAAFRFALQVVLAEREQTDSVLQLLASTPHLVFSGRVLERVYTNESINSQGPQEEVEIGQQCIDSLHDELIKLYCALLGALKYCHSIVSQHKVKRKATAIFNSSEVASIHKDLAAQHTKVLSCGETCHKFLSHVLSRKSLDLLAQVQPSLAELGDRVRELLVQIDVSERRKTLGAISSVMFRSHHEEVSRKRTKGTCEWILRKNKFIQWEESDSCIAILYGNPGAGKTFIISRVIDYALEKAETSEGLAFFYCKRDEENRRNPQDILRSILRQLSTPVRDIESGTIHAALKNLPNKLALKGTTINVSTCENLLGELVEDYPRTTIILDALDECDRNTREELMRVFSNLASRSSKVRVFISSRHDEDIQRHFKNTPIIEMLATDNEEDTASFVEEKLLRDSRWVEISPELQKEIKARFHEKSLGMFQWAALQVDQIRRLKLWSEANIRQQLSISPTGLDAAYEVVWNQIHEMSSYEQQLARRAFQWTLCAFRPLETPELSLMMHIDPDSGKKESDTVLEAETIQCICGNLLVYDLQSEVWRFSHLSAREYIENYHFNILQCHYQVTISSIKFLERDLVWLPPDEKTQIVSPFRIVAPIRPDPNSRCVEYTATCDYIVTNVFRHAHELDTPEFRHIELSNLLQNFFEPISKGSSSFQAWRRLSIEKESSRSFLNTTSRGSPIWEGLLATPLQVMSTYGLFYILRGLWEKSEGEWDSFPKWLPSPLTLAIDHGHEYIWNFMLLAKANVNSGIPRPLTAAIRHEDMEAFEALLEAGADVNNVFLQPSSLEALSDLRNSCHMEPDEPLKTALWVFNNESRRYFIERLVDQGADVKLRTQFESVLEIAVEYADEETVGILLNANTEEYSPDHLLRLAAQNKIFNLVPLFVKLGANIEKPWEGVLPSVWALRQGNLPNVRSLLEMSDTQMDLSCHKTREAFLSALKTNCGTEIFPVLSNAGVSIDGRKVEADVFDRALTLYSRYERKLRLYPAHGPLPSPYLKAKSHHELSFFGTLLEALANFSDRTDVGFGSVLAGAAFHGRIYHCRAVLDHGEFHTEQERQDQFRNALFAVIRGHLSFRSRQSADDWWRPLGYEILDPRHRRVLRLLFKRGLEVYMPIYDSLAPSLPVVQINLAGYEVSEPCLMYGRDHYAYFSRFWLFIMWHLQNSTSPQLPIRSQLRRWQFPGMLSPTFTIVANLTAASGAQSNYFIKLFIRGNHSQFIISPASTEARRSLSHISDDKRWKRYKPESFGVIRYSYHDLGVETSNTEDAIASRKFEAYQDSLRGNNMVWIFLALIVGLFSCFFCSTSVDQGILVSISNVFE</sequence>
<dbReference type="Gene3D" id="3.40.50.300">
    <property type="entry name" value="P-loop containing nucleotide triphosphate hydrolases"/>
    <property type="match status" value="1"/>
</dbReference>
<dbReference type="PANTHER" id="PTHR10039:SF15">
    <property type="entry name" value="NACHT DOMAIN-CONTAINING PROTEIN"/>
    <property type="match status" value="1"/>
</dbReference>
<evidence type="ECO:0008006" key="7">
    <source>
        <dbReference type="Google" id="ProtNLM"/>
    </source>
</evidence>
<gene>
    <name evidence="5" type="ORF">C2S_2923</name>
</gene>
<evidence type="ECO:0000259" key="4">
    <source>
        <dbReference type="Pfam" id="PF24883"/>
    </source>
</evidence>
<organism evidence="5 6">
    <name type="scientific">Fusarium fujikuroi</name>
    <name type="common">Bakanae and foot rot disease fungus</name>
    <name type="synonym">Gibberella fujikuroi</name>
    <dbReference type="NCBI Taxonomy" id="5127"/>
    <lineage>
        <taxon>Eukaryota</taxon>
        <taxon>Fungi</taxon>
        <taxon>Dikarya</taxon>
        <taxon>Ascomycota</taxon>
        <taxon>Pezizomycotina</taxon>
        <taxon>Sordariomycetes</taxon>
        <taxon>Hypocreomycetidae</taxon>
        <taxon>Hypocreales</taxon>
        <taxon>Nectriaceae</taxon>
        <taxon>Fusarium</taxon>
        <taxon>Fusarium fujikuroi species complex</taxon>
    </lineage>
</organism>
<name>A0A9Q9S036_FUSFU</name>
<dbReference type="Pfam" id="PF24883">
    <property type="entry name" value="NPHP3_N"/>
    <property type="match status" value="1"/>
</dbReference>
<keyword evidence="2" id="KW-0812">Transmembrane</keyword>
<proteinExistence type="predicted"/>